<feature type="domain" description="LysM" evidence="2">
    <location>
        <begin position="391"/>
        <end position="434"/>
    </location>
</feature>
<dbReference type="Pfam" id="PF20918">
    <property type="entry name" value="SPOCS_spoVID-N"/>
    <property type="match status" value="1"/>
</dbReference>
<dbReference type="CDD" id="cd00118">
    <property type="entry name" value="LysM"/>
    <property type="match status" value="1"/>
</dbReference>
<gene>
    <name evidence="3" type="ORF">E5161_13690</name>
</gene>
<organism evidence="3 4">
    <name type="scientific">Cohnella pontilimi</name>
    <dbReference type="NCBI Taxonomy" id="2564100"/>
    <lineage>
        <taxon>Bacteria</taxon>
        <taxon>Bacillati</taxon>
        <taxon>Bacillota</taxon>
        <taxon>Bacilli</taxon>
        <taxon>Bacillales</taxon>
        <taxon>Paenibacillaceae</taxon>
        <taxon>Cohnella</taxon>
    </lineage>
</organism>
<evidence type="ECO:0000313" key="3">
    <source>
        <dbReference type="EMBL" id="TJY41453.1"/>
    </source>
</evidence>
<dbReference type="InterPro" id="IPR018392">
    <property type="entry name" value="LysM"/>
</dbReference>
<protein>
    <submittedName>
        <fullName evidence="3">LysM peptidoglycan-binding domain-containing protein</fullName>
    </submittedName>
</protein>
<dbReference type="Gene3D" id="3.10.350.10">
    <property type="entry name" value="LysM domain"/>
    <property type="match status" value="1"/>
</dbReference>
<dbReference type="InterPro" id="IPR036779">
    <property type="entry name" value="LysM_dom_sf"/>
</dbReference>
<evidence type="ECO:0000259" key="2">
    <source>
        <dbReference type="PROSITE" id="PS51782"/>
    </source>
</evidence>
<dbReference type="PROSITE" id="PS51782">
    <property type="entry name" value="LYSM"/>
    <property type="match status" value="1"/>
</dbReference>
<dbReference type="InterPro" id="IPR048862">
    <property type="entry name" value="SPOCS_spoVID_N"/>
</dbReference>
<dbReference type="EMBL" id="SUPK01000006">
    <property type="protein sequence ID" value="TJY41453.1"/>
    <property type="molecule type" value="Genomic_DNA"/>
</dbReference>
<proteinExistence type="predicted"/>
<keyword evidence="4" id="KW-1185">Reference proteome</keyword>
<dbReference type="SMART" id="SM00257">
    <property type="entry name" value="LysM"/>
    <property type="match status" value="1"/>
</dbReference>
<dbReference type="Pfam" id="PF01476">
    <property type="entry name" value="LysM"/>
    <property type="match status" value="1"/>
</dbReference>
<dbReference type="SUPFAM" id="SSF54106">
    <property type="entry name" value="LysM domain"/>
    <property type="match status" value="1"/>
</dbReference>
<feature type="region of interest" description="Disordered" evidence="1">
    <location>
        <begin position="161"/>
        <end position="323"/>
    </location>
</feature>
<evidence type="ECO:0000256" key="1">
    <source>
        <dbReference type="SAM" id="MobiDB-lite"/>
    </source>
</evidence>
<dbReference type="AlphaFoldDB" id="A0A4U0F9K9"/>
<name>A0A4U0F9K9_9BACL</name>
<feature type="compositionally biased region" description="Acidic residues" evidence="1">
    <location>
        <begin position="213"/>
        <end position="224"/>
    </location>
</feature>
<evidence type="ECO:0000313" key="4">
    <source>
        <dbReference type="Proteomes" id="UP000309673"/>
    </source>
</evidence>
<reference evidence="3 4" key="1">
    <citation type="submission" date="2019-04" db="EMBL/GenBank/DDBJ databases">
        <title>Cohnella sp. nov., isolated from soil.</title>
        <authorList>
            <person name="Kim W."/>
        </authorList>
    </citation>
    <scope>NUCLEOTIDE SEQUENCE [LARGE SCALE GENOMIC DNA]</scope>
    <source>
        <strain evidence="3 4">CAU 1483</strain>
    </source>
</reference>
<sequence>MTDPLRGLRFDIYERVHLPEDVAAIGELEEIELVPHMKVLPQEDQVLLRGHLLLSGVYRPLNDADSASQLEHWIPVEISLPMNRVDKVEDLAIEIDNFDVDVLSSRSLNVTGVLALRGVQAAASHAPVWRDDSFTVVHEAPFIPEAPDADEQQETVPFARQAVPKPPASSDEGGTALPDEARSSEPPPALEDTPPFESPDPASEAGVWRIEEQEPDIGMQDEAETQIRVEAEAEQQPAYDLEQWIRDQDSQAQSDEAEEWLNPEAYEWKGANEPSEWEDESSSRPPEPEIPIPGAYSTVPDEKPEMKVAFGVKSPQPSASSVTTGVGLLSQLGEKGAAREAELRAMLSAQAESSVPDADEKLSKESTGDELEWTRLFLSDGADAQSFRKMRLCIVQKDDTLETIAARYHVQTRELQRHNRLSDPYLSAGQVLYIPS</sequence>
<dbReference type="OrthoDB" id="2966368at2"/>
<accession>A0A4U0F9K9</accession>
<comment type="caution">
    <text evidence="3">The sequence shown here is derived from an EMBL/GenBank/DDBJ whole genome shotgun (WGS) entry which is preliminary data.</text>
</comment>
<dbReference type="RefSeq" id="WP_136778372.1">
    <property type="nucleotide sequence ID" value="NZ_SUPK01000006.1"/>
</dbReference>
<dbReference type="Proteomes" id="UP000309673">
    <property type="component" value="Unassembled WGS sequence"/>
</dbReference>